<dbReference type="OrthoDB" id="9803968at2"/>
<sequence>MTLSLFDAGPPPPCPARFNMAAHTLGHDRAAPEKIALEVLSAPGAVAESWSYAQLRAAVLAAAGGLAARGIGRGDRILLRIGNSSDFPILFFAANALGAVPVPTSTQLTEAEVAGIVADLDPALILAAEGVACPPAGNRLDTAAIAAIRAHAPAAGFAETAADDPAYMVYTSGTGGRPKGVVHAQRAAWARRMMWQGWYGLAPSDRMLHAGAFNWTYTLGAGLTDPWAIGATALIHAGPPDRGVWPALARAHRATIFAATPGVYRQILGSEADLAAGFAHLRHGLSAGEAMPEAVRAGFRARAGREVYEALGMSEVSTYISFAPAAPPVPGRAGRPQPGRRVAILPDSERDGETPVPRGEHGLLAVSRRDPGLMLGYWRRPEETAANFRGEWFLTGDRAEMAADDTITYHGRADDLLNAGGFRVSPAEVETALLAHPAVGEVAVVEREVRPGVTVIAAFYVAEGPAPAEEELASHCAARLARYKCPRAFIALETLPRSANGKIIRRALKEGWP</sequence>
<dbReference type="EMBL" id="VFRP01000007">
    <property type="protein sequence ID" value="TPE51358.1"/>
    <property type="molecule type" value="Genomic_DNA"/>
</dbReference>
<dbReference type="InterPro" id="IPR000873">
    <property type="entry name" value="AMP-dep_synth/lig_dom"/>
</dbReference>
<evidence type="ECO:0000259" key="2">
    <source>
        <dbReference type="Pfam" id="PF00501"/>
    </source>
</evidence>
<evidence type="ECO:0000313" key="5">
    <source>
        <dbReference type="Proteomes" id="UP000319255"/>
    </source>
</evidence>
<dbReference type="Pfam" id="PF13193">
    <property type="entry name" value="AMP-binding_C"/>
    <property type="match status" value="1"/>
</dbReference>
<dbReference type="SUPFAM" id="SSF56801">
    <property type="entry name" value="Acetyl-CoA synthetase-like"/>
    <property type="match status" value="1"/>
</dbReference>
<dbReference type="PANTHER" id="PTHR43352">
    <property type="entry name" value="ACETYL-COA SYNTHETASE"/>
    <property type="match status" value="1"/>
</dbReference>
<dbReference type="GO" id="GO:0016878">
    <property type="term" value="F:acid-thiol ligase activity"/>
    <property type="evidence" value="ECO:0007669"/>
    <property type="project" value="TreeGrafter"/>
</dbReference>
<keyword evidence="1 4" id="KW-0436">Ligase</keyword>
<dbReference type="Gene3D" id="3.30.300.30">
    <property type="match status" value="1"/>
</dbReference>
<name>A0A501WPU1_9RHOB</name>
<comment type="caution">
    <text evidence="4">The sequence shown here is derived from an EMBL/GenBank/DDBJ whole genome shotgun (WGS) entry which is preliminary data.</text>
</comment>
<keyword evidence="5" id="KW-1185">Reference proteome</keyword>
<gene>
    <name evidence="4" type="ORF">FJM51_08945</name>
</gene>
<organism evidence="4 5">
    <name type="scientific">Amaricoccus solimangrovi</name>
    <dbReference type="NCBI Taxonomy" id="2589815"/>
    <lineage>
        <taxon>Bacteria</taxon>
        <taxon>Pseudomonadati</taxon>
        <taxon>Pseudomonadota</taxon>
        <taxon>Alphaproteobacteria</taxon>
        <taxon>Rhodobacterales</taxon>
        <taxon>Paracoccaceae</taxon>
        <taxon>Amaricoccus</taxon>
    </lineage>
</organism>
<dbReference type="AlphaFoldDB" id="A0A501WPU1"/>
<protein>
    <submittedName>
        <fullName evidence="4">Long-chain fatty acid--CoA ligase</fullName>
    </submittedName>
</protein>
<dbReference type="InterPro" id="IPR042099">
    <property type="entry name" value="ANL_N_sf"/>
</dbReference>
<dbReference type="RefSeq" id="WP_140453794.1">
    <property type="nucleotide sequence ID" value="NZ_VFRP01000007.1"/>
</dbReference>
<dbReference type="GO" id="GO:0044550">
    <property type="term" value="P:secondary metabolite biosynthetic process"/>
    <property type="evidence" value="ECO:0007669"/>
    <property type="project" value="TreeGrafter"/>
</dbReference>
<feature type="domain" description="AMP-binding enzyme C-terminal" evidence="3">
    <location>
        <begin position="428"/>
        <end position="502"/>
    </location>
</feature>
<dbReference type="InterPro" id="IPR045851">
    <property type="entry name" value="AMP-bd_C_sf"/>
</dbReference>
<dbReference type="InterPro" id="IPR025110">
    <property type="entry name" value="AMP-bd_C"/>
</dbReference>
<dbReference type="PANTHER" id="PTHR43352:SF1">
    <property type="entry name" value="ANTHRANILATE--COA LIGASE"/>
    <property type="match status" value="1"/>
</dbReference>
<dbReference type="Pfam" id="PF00501">
    <property type="entry name" value="AMP-binding"/>
    <property type="match status" value="1"/>
</dbReference>
<dbReference type="Gene3D" id="3.40.50.12780">
    <property type="entry name" value="N-terminal domain of ligase-like"/>
    <property type="match status" value="1"/>
</dbReference>
<evidence type="ECO:0000256" key="1">
    <source>
        <dbReference type="ARBA" id="ARBA00022598"/>
    </source>
</evidence>
<proteinExistence type="predicted"/>
<evidence type="ECO:0000313" key="4">
    <source>
        <dbReference type="EMBL" id="TPE51358.1"/>
    </source>
</evidence>
<accession>A0A501WPU1</accession>
<reference evidence="4 5" key="1">
    <citation type="submission" date="2019-06" db="EMBL/GenBank/DDBJ databases">
        <title>A novel bacterium of genus Amaricoccus, isolated from marine sediment.</title>
        <authorList>
            <person name="Huang H."/>
            <person name="Mo K."/>
            <person name="Hu Y."/>
        </authorList>
    </citation>
    <scope>NUCLEOTIDE SEQUENCE [LARGE SCALE GENOMIC DNA]</scope>
    <source>
        <strain evidence="4 5">HB172011</strain>
    </source>
</reference>
<dbReference type="Proteomes" id="UP000319255">
    <property type="component" value="Unassembled WGS sequence"/>
</dbReference>
<evidence type="ECO:0000259" key="3">
    <source>
        <dbReference type="Pfam" id="PF13193"/>
    </source>
</evidence>
<feature type="domain" description="AMP-dependent synthetase/ligase" evidence="2">
    <location>
        <begin position="31"/>
        <end position="378"/>
    </location>
</feature>